<reference evidence="1" key="1">
    <citation type="journal article" date="2023" name="Science">
        <title>Genome structures resolve the early diversification of teleost fishes.</title>
        <authorList>
            <person name="Parey E."/>
            <person name="Louis A."/>
            <person name="Montfort J."/>
            <person name="Bouchez O."/>
            <person name="Roques C."/>
            <person name="Iampietro C."/>
            <person name="Lluch J."/>
            <person name="Castinel A."/>
            <person name="Donnadieu C."/>
            <person name="Desvignes T."/>
            <person name="Floi Bucao C."/>
            <person name="Jouanno E."/>
            <person name="Wen M."/>
            <person name="Mejri S."/>
            <person name="Dirks R."/>
            <person name="Jansen H."/>
            <person name="Henkel C."/>
            <person name="Chen W.J."/>
            <person name="Zahm M."/>
            <person name="Cabau C."/>
            <person name="Klopp C."/>
            <person name="Thompson A.W."/>
            <person name="Robinson-Rechavi M."/>
            <person name="Braasch I."/>
            <person name="Lecointre G."/>
            <person name="Bobe J."/>
            <person name="Postlethwait J.H."/>
            <person name="Berthelot C."/>
            <person name="Roest Crollius H."/>
            <person name="Guiguen Y."/>
        </authorList>
    </citation>
    <scope>NUCLEOTIDE SEQUENCE</scope>
    <source>
        <strain evidence="1">NC1722</strain>
    </source>
</reference>
<gene>
    <name evidence="1" type="ORF">AAFF_G00366380</name>
</gene>
<proteinExistence type="predicted"/>
<comment type="caution">
    <text evidence="1">The sequence shown here is derived from an EMBL/GenBank/DDBJ whole genome shotgun (WGS) entry which is preliminary data.</text>
</comment>
<dbReference type="AlphaFoldDB" id="A0AAD7WMV7"/>
<dbReference type="Proteomes" id="UP001221898">
    <property type="component" value="Unassembled WGS sequence"/>
</dbReference>
<sequence length="185" mass="21356">MREKADNLTKYIFPAAFIPHHKMGEELEFDHVDAAHNKSKQETCKREREEEKVERRVSLRCCQGRRETLIDHPTELASAVPVIPESFRPLISLHCSSHQWFDSVEFDVELIAEVRVEDGLSFALLSSITPNVHTRKSGAFFHQLPSLLKHPSPSWTDRLEGHRVDTCWFLPISHSGHMTFLQPHL</sequence>
<protein>
    <submittedName>
        <fullName evidence="1">Uncharacterized protein</fullName>
    </submittedName>
</protein>
<evidence type="ECO:0000313" key="1">
    <source>
        <dbReference type="EMBL" id="KAJ8402555.1"/>
    </source>
</evidence>
<dbReference type="EMBL" id="JAINUG010000063">
    <property type="protein sequence ID" value="KAJ8402555.1"/>
    <property type="molecule type" value="Genomic_DNA"/>
</dbReference>
<name>A0AAD7WMV7_9TELE</name>
<keyword evidence="2" id="KW-1185">Reference proteome</keyword>
<organism evidence="1 2">
    <name type="scientific">Aldrovandia affinis</name>
    <dbReference type="NCBI Taxonomy" id="143900"/>
    <lineage>
        <taxon>Eukaryota</taxon>
        <taxon>Metazoa</taxon>
        <taxon>Chordata</taxon>
        <taxon>Craniata</taxon>
        <taxon>Vertebrata</taxon>
        <taxon>Euteleostomi</taxon>
        <taxon>Actinopterygii</taxon>
        <taxon>Neopterygii</taxon>
        <taxon>Teleostei</taxon>
        <taxon>Notacanthiformes</taxon>
        <taxon>Halosauridae</taxon>
        <taxon>Aldrovandia</taxon>
    </lineage>
</organism>
<accession>A0AAD7WMV7</accession>
<evidence type="ECO:0000313" key="2">
    <source>
        <dbReference type="Proteomes" id="UP001221898"/>
    </source>
</evidence>